<name>A0ABW0EI07_9BACT</name>
<organism evidence="2 3">
    <name type="scientific">Adhaeribacter terreus</name>
    <dbReference type="NCBI Taxonomy" id="529703"/>
    <lineage>
        <taxon>Bacteria</taxon>
        <taxon>Pseudomonadati</taxon>
        <taxon>Bacteroidota</taxon>
        <taxon>Cytophagia</taxon>
        <taxon>Cytophagales</taxon>
        <taxon>Hymenobacteraceae</taxon>
        <taxon>Adhaeribacter</taxon>
    </lineage>
</organism>
<evidence type="ECO:0000313" key="2">
    <source>
        <dbReference type="EMBL" id="MFC5272090.1"/>
    </source>
</evidence>
<sequence>MEKRLLTEAEINLIERLLKDKPEAEKLIPQLRTVMIEELPDGGMGSLRFAGSDAPERKLGKEIAAQVGHDVDKVPITVSLRLDNFGDLYELDFWKVNFSPIQQLPEFK</sequence>
<dbReference type="EMBL" id="JBHSKT010000011">
    <property type="protein sequence ID" value="MFC5272090.1"/>
    <property type="molecule type" value="Genomic_DNA"/>
</dbReference>
<dbReference type="InterPro" id="IPR054253">
    <property type="entry name" value="DUF6984"/>
</dbReference>
<protein>
    <submittedName>
        <fullName evidence="2">DUF6984 family protein</fullName>
    </submittedName>
</protein>
<evidence type="ECO:0000259" key="1">
    <source>
        <dbReference type="Pfam" id="PF22480"/>
    </source>
</evidence>
<dbReference type="Proteomes" id="UP001596161">
    <property type="component" value="Unassembled WGS sequence"/>
</dbReference>
<dbReference type="Pfam" id="PF22480">
    <property type="entry name" value="DUF6984"/>
    <property type="match status" value="1"/>
</dbReference>
<reference evidence="3" key="1">
    <citation type="journal article" date="2019" name="Int. J. Syst. Evol. Microbiol.">
        <title>The Global Catalogue of Microorganisms (GCM) 10K type strain sequencing project: providing services to taxonomists for standard genome sequencing and annotation.</title>
        <authorList>
            <consortium name="The Broad Institute Genomics Platform"/>
            <consortium name="The Broad Institute Genome Sequencing Center for Infectious Disease"/>
            <person name="Wu L."/>
            <person name="Ma J."/>
        </authorList>
    </citation>
    <scope>NUCLEOTIDE SEQUENCE [LARGE SCALE GENOMIC DNA]</scope>
    <source>
        <strain evidence="3">KACC 12602</strain>
    </source>
</reference>
<comment type="caution">
    <text evidence="2">The sequence shown here is derived from an EMBL/GenBank/DDBJ whole genome shotgun (WGS) entry which is preliminary data.</text>
</comment>
<evidence type="ECO:0000313" key="3">
    <source>
        <dbReference type="Proteomes" id="UP001596161"/>
    </source>
</evidence>
<gene>
    <name evidence="2" type="ORF">ACFPIB_15840</name>
</gene>
<feature type="domain" description="DUF6984" evidence="1">
    <location>
        <begin position="3"/>
        <end position="105"/>
    </location>
</feature>
<accession>A0ABW0EI07</accession>
<dbReference type="RefSeq" id="WP_378018449.1">
    <property type="nucleotide sequence ID" value="NZ_JBHSKT010000011.1"/>
</dbReference>
<keyword evidence="3" id="KW-1185">Reference proteome</keyword>
<proteinExistence type="predicted"/>